<evidence type="ECO:0000256" key="2">
    <source>
        <dbReference type="ARBA" id="ARBA00022723"/>
    </source>
</evidence>
<dbReference type="InterPro" id="IPR019786">
    <property type="entry name" value="Zinc_finger_PHD-type_CS"/>
</dbReference>
<feature type="compositionally biased region" description="Basic and acidic residues" evidence="7">
    <location>
        <begin position="7"/>
        <end position="20"/>
    </location>
</feature>
<dbReference type="PROSITE" id="PS01359">
    <property type="entry name" value="ZF_PHD_1"/>
    <property type="match status" value="1"/>
</dbReference>
<feature type="domain" description="PHD-type" evidence="8">
    <location>
        <begin position="119"/>
        <end position="170"/>
    </location>
</feature>
<comment type="subcellular location">
    <subcellularLocation>
        <location evidence="1">Nucleus</location>
    </subcellularLocation>
</comment>
<dbReference type="InterPro" id="IPR013083">
    <property type="entry name" value="Znf_RING/FYVE/PHD"/>
</dbReference>
<dbReference type="InterPro" id="IPR037869">
    <property type="entry name" value="Spp1/CFP1"/>
</dbReference>
<dbReference type="PROSITE" id="PS50016">
    <property type="entry name" value="ZF_PHD_2"/>
    <property type="match status" value="1"/>
</dbReference>
<comment type="caution">
    <text evidence="9">The sequence shown here is derived from an EMBL/GenBank/DDBJ whole genome shotgun (WGS) entry which is preliminary data.</text>
</comment>
<evidence type="ECO:0000259" key="8">
    <source>
        <dbReference type="PROSITE" id="PS50016"/>
    </source>
</evidence>
<dbReference type="Pfam" id="PF00628">
    <property type="entry name" value="PHD"/>
    <property type="match status" value="1"/>
</dbReference>
<dbReference type="GO" id="GO:0008270">
    <property type="term" value="F:zinc ion binding"/>
    <property type="evidence" value="ECO:0007669"/>
    <property type="project" value="UniProtKB-KW"/>
</dbReference>
<gene>
    <name evidence="9" type="ORF">J7T54_007019</name>
</gene>
<keyword evidence="10" id="KW-1185">Reference proteome</keyword>
<dbReference type="PANTHER" id="PTHR46174">
    <property type="entry name" value="CXXC-TYPE ZINC FINGER PROTEIN 1"/>
    <property type="match status" value="1"/>
</dbReference>
<keyword evidence="4" id="KW-0862">Zinc</keyword>
<evidence type="ECO:0000313" key="9">
    <source>
        <dbReference type="EMBL" id="KAI6785377.1"/>
    </source>
</evidence>
<dbReference type="CDD" id="cd15552">
    <property type="entry name" value="PHD_PHF3_like"/>
    <property type="match status" value="1"/>
</dbReference>
<keyword evidence="2" id="KW-0479">Metal-binding</keyword>
<dbReference type="Proteomes" id="UP001055219">
    <property type="component" value="Unassembled WGS sequence"/>
</dbReference>
<dbReference type="GO" id="GO:0048188">
    <property type="term" value="C:Set1C/COMPASS complex"/>
    <property type="evidence" value="ECO:0007669"/>
    <property type="project" value="InterPro"/>
</dbReference>
<dbReference type="OrthoDB" id="436852at2759"/>
<accession>A0A9Q0BHB8</accession>
<dbReference type="SUPFAM" id="SSF57903">
    <property type="entry name" value="FYVE/PHD zinc finger"/>
    <property type="match status" value="1"/>
</dbReference>
<evidence type="ECO:0000256" key="5">
    <source>
        <dbReference type="ARBA" id="ARBA00023242"/>
    </source>
</evidence>
<evidence type="ECO:0000256" key="4">
    <source>
        <dbReference type="ARBA" id="ARBA00022833"/>
    </source>
</evidence>
<name>A0A9Q0BHB8_9HYPO</name>
<proteinExistence type="predicted"/>
<reference evidence="9" key="2">
    <citation type="submission" date="2022-07" db="EMBL/GenBank/DDBJ databases">
        <authorList>
            <person name="Goncalves M.F.M."/>
            <person name="Hilario S."/>
            <person name="Van De Peer Y."/>
            <person name="Esteves A.C."/>
            <person name="Alves A."/>
        </authorList>
    </citation>
    <scope>NUCLEOTIDE SEQUENCE</scope>
    <source>
        <strain evidence="9">MUM 19.33</strain>
    </source>
</reference>
<evidence type="ECO:0000256" key="7">
    <source>
        <dbReference type="SAM" id="MobiDB-lite"/>
    </source>
</evidence>
<evidence type="ECO:0000313" key="10">
    <source>
        <dbReference type="Proteomes" id="UP001055219"/>
    </source>
</evidence>
<sequence length="411" mass="45768">MDSTNDEQARFELIDAHVKSESTPAASPQPFIADSTPTTDSKSHNAPTPSAEDTVATNGAQPSKKKGTAKATQKQVKRPKPSGPPKKSAKRVKADDALTEEGSQAEIEDGSDDDISDDNTYCICKGKDDHRWMICCEKCEDWFHGECINLSKEVGETLIEKFICPRCTTDTFTSLYKKTCGLKGCREPARLAADGDYSVFCSNEHAQSWWERMVSRLPKSRGKTGLSDELTQDELMALLACGMGTVGEDAILQRAERARYSMAQETILCDHMRTLIELAMKRHRLAVKAGRLAKNSCGYDHRLDTVTAPNAFAAFIKTPEGESILKNKSLSGGVDSDDDDDLRGMCEARPCKAHREWAKILMHGVKCQIREMVRQSAEIDEEERVVRDAAKERWKRKLAENNWVEAIDDED</sequence>
<protein>
    <submittedName>
        <fullName evidence="9">Set1 complex component-like protein</fullName>
    </submittedName>
</protein>
<dbReference type="Gene3D" id="3.30.40.10">
    <property type="entry name" value="Zinc/RING finger domain, C3HC4 (zinc finger)"/>
    <property type="match status" value="1"/>
</dbReference>
<keyword evidence="5" id="KW-0539">Nucleus</keyword>
<feature type="compositionally biased region" description="Polar residues" evidence="7">
    <location>
        <begin position="35"/>
        <end position="48"/>
    </location>
</feature>
<dbReference type="EMBL" id="JAGIXG020000002">
    <property type="protein sequence ID" value="KAI6785377.1"/>
    <property type="molecule type" value="Genomic_DNA"/>
</dbReference>
<dbReference type="GO" id="GO:0045893">
    <property type="term" value="P:positive regulation of DNA-templated transcription"/>
    <property type="evidence" value="ECO:0007669"/>
    <property type="project" value="TreeGrafter"/>
</dbReference>
<keyword evidence="3 6" id="KW-0863">Zinc-finger</keyword>
<dbReference type="RefSeq" id="XP_051366233.1">
    <property type="nucleotide sequence ID" value="XM_051509890.1"/>
</dbReference>
<dbReference type="GeneID" id="75833496"/>
<dbReference type="AlphaFoldDB" id="A0A9Q0BHB8"/>
<organism evidence="9 10">
    <name type="scientific">Emericellopsis cladophorae</name>
    <dbReference type="NCBI Taxonomy" id="2686198"/>
    <lineage>
        <taxon>Eukaryota</taxon>
        <taxon>Fungi</taxon>
        <taxon>Dikarya</taxon>
        <taxon>Ascomycota</taxon>
        <taxon>Pezizomycotina</taxon>
        <taxon>Sordariomycetes</taxon>
        <taxon>Hypocreomycetidae</taxon>
        <taxon>Hypocreales</taxon>
        <taxon>Bionectriaceae</taxon>
        <taxon>Emericellopsis</taxon>
    </lineage>
</organism>
<evidence type="ECO:0000256" key="1">
    <source>
        <dbReference type="ARBA" id="ARBA00004123"/>
    </source>
</evidence>
<evidence type="ECO:0000256" key="6">
    <source>
        <dbReference type="PROSITE-ProRule" id="PRU00146"/>
    </source>
</evidence>
<dbReference type="PANTHER" id="PTHR46174:SF1">
    <property type="entry name" value="CXXC-TYPE ZINC FINGER PROTEIN 1"/>
    <property type="match status" value="1"/>
</dbReference>
<feature type="region of interest" description="Disordered" evidence="7">
    <location>
        <begin position="1"/>
        <end position="113"/>
    </location>
</feature>
<dbReference type="InterPro" id="IPR001965">
    <property type="entry name" value="Znf_PHD"/>
</dbReference>
<evidence type="ECO:0000256" key="3">
    <source>
        <dbReference type="ARBA" id="ARBA00022771"/>
    </source>
</evidence>
<dbReference type="SMART" id="SM00249">
    <property type="entry name" value="PHD"/>
    <property type="match status" value="1"/>
</dbReference>
<dbReference type="InterPro" id="IPR011011">
    <property type="entry name" value="Znf_FYVE_PHD"/>
</dbReference>
<reference evidence="9" key="1">
    <citation type="journal article" date="2021" name="J Fungi (Basel)">
        <title>Genomic and Metabolomic Analyses of the Marine Fungus Emericellopsis cladophorae: Insights into Saltwater Adaptability Mechanisms and Its Biosynthetic Potential.</title>
        <authorList>
            <person name="Goncalves M.F.M."/>
            <person name="Hilario S."/>
            <person name="Van de Peer Y."/>
            <person name="Esteves A.C."/>
            <person name="Alves A."/>
        </authorList>
    </citation>
    <scope>NUCLEOTIDE SEQUENCE</scope>
    <source>
        <strain evidence="9">MUM 19.33</strain>
    </source>
</reference>
<dbReference type="InterPro" id="IPR019787">
    <property type="entry name" value="Znf_PHD-finger"/>
</dbReference>